<dbReference type="Proteomes" id="UP000256485">
    <property type="component" value="Unassembled WGS sequence"/>
</dbReference>
<keyword evidence="2" id="KW-0378">Hydrolase</keyword>
<gene>
    <name evidence="4" type="ORF">DFJ64_2289</name>
</gene>
<keyword evidence="5" id="KW-1185">Reference proteome</keyword>
<dbReference type="GO" id="GO:0016787">
    <property type="term" value="F:hydrolase activity"/>
    <property type="evidence" value="ECO:0007669"/>
    <property type="project" value="UniProtKB-KW"/>
</dbReference>
<evidence type="ECO:0000256" key="1">
    <source>
        <dbReference type="ARBA" id="ARBA00001946"/>
    </source>
</evidence>
<dbReference type="RefSeq" id="WP_170152582.1">
    <property type="nucleotide sequence ID" value="NZ_QTUC01000001.1"/>
</dbReference>
<dbReference type="InterPro" id="IPR000086">
    <property type="entry name" value="NUDIX_hydrolase_dom"/>
</dbReference>
<comment type="caution">
    <text evidence="4">The sequence shown here is derived from an EMBL/GenBank/DDBJ whole genome shotgun (WGS) entry which is preliminary data.</text>
</comment>
<protein>
    <submittedName>
        <fullName evidence="4">ADP-ribose pyrophosphatase YjhB (NUDIX family)</fullName>
    </submittedName>
</protein>
<organism evidence="4 5">
    <name type="scientific">Thermasporomyces composti</name>
    <dbReference type="NCBI Taxonomy" id="696763"/>
    <lineage>
        <taxon>Bacteria</taxon>
        <taxon>Bacillati</taxon>
        <taxon>Actinomycetota</taxon>
        <taxon>Actinomycetes</taxon>
        <taxon>Propionibacteriales</taxon>
        <taxon>Nocardioidaceae</taxon>
        <taxon>Thermasporomyces</taxon>
    </lineage>
</organism>
<accession>A0A3D9VCP9</accession>
<dbReference type="EMBL" id="QTUC01000001">
    <property type="protein sequence ID" value="REF36855.1"/>
    <property type="molecule type" value="Genomic_DNA"/>
</dbReference>
<evidence type="ECO:0000259" key="3">
    <source>
        <dbReference type="PROSITE" id="PS51462"/>
    </source>
</evidence>
<sequence length="226" mass="24702">MRPDTETDTPPDETASEPGRRLHALAVELGALARNGLTYEADHYAVARYNRIHEIAAEIMGLLSHSDPATFRAALQAEAGHATPKVDVRGALIEDDRVLLVREARDGRWTLPGGWADAMDSPSEAVVREFGEEAGLAVRARKLALVHDGSRRNGHANSPWHIYKLFFLVERVDGGEPTAGLDGETSAVGFFALDELPQLSSARTTREQLATLIAHHRDPARPTDFD</sequence>
<dbReference type="PROSITE" id="PS51462">
    <property type="entry name" value="NUDIX"/>
    <property type="match status" value="1"/>
</dbReference>
<reference evidence="4 5" key="1">
    <citation type="submission" date="2018-08" db="EMBL/GenBank/DDBJ databases">
        <title>Sequencing the genomes of 1000 actinobacteria strains.</title>
        <authorList>
            <person name="Klenk H.-P."/>
        </authorList>
    </citation>
    <scope>NUCLEOTIDE SEQUENCE [LARGE SCALE GENOMIC DNA]</scope>
    <source>
        <strain evidence="4 5">DSM 22891</strain>
    </source>
</reference>
<feature type="domain" description="Nudix hydrolase" evidence="3">
    <location>
        <begin position="83"/>
        <end position="213"/>
    </location>
</feature>
<evidence type="ECO:0000313" key="4">
    <source>
        <dbReference type="EMBL" id="REF36855.1"/>
    </source>
</evidence>
<dbReference type="Pfam" id="PF00293">
    <property type="entry name" value="NUDIX"/>
    <property type="match status" value="1"/>
</dbReference>
<dbReference type="Gene3D" id="6.10.250.1120">
    <property type="match status" value="1"/>
</dbReference>
<comment type="cofactor">
    <cofactor evidence="1">
        <name>Mg(2+)</name>
        <dbReference type="ChEBI" id="CHEBI:18420"/>
    </cofactor>
</comment>
<evidence type="ECO:0000313" key="5">
    <source>
        <dbReference type="Proteomes" id="UP000256485"/>
    </source>
</evidence>
<dbReference type="PANTHER" id="PTHR43046:SF16">
    <property type="entry name" value="ADP-RIBOSE PYROPHOSPHATASE YJHB-RELATED"/>
    <property type="match status" value="1"/>
</dbReference>
<dbReference type="AlphaFoldDB" id="A0A3D9VCP9"/>
<name>A0A3D9VCP9_THECX</name>
<dbReference type="CDD" id="cd04672">
    <property type="entry name" value="NUDIX_CDP-Chase_like"/>
    <property type="match status" value="1"/>
</dbReference>
<dbReference type="InterPro" id="IPR015797">
    <property type="entry name" value="NUDIX_hydrolase-like_dom_sf"/>
</dbReference>
<dbReference type="InterPro" id="IPR059176">
    <property type="entry name" value="UDP-X_N"/>
</dbReference>
<dbReference type="Pfam" id="PF12535">
    <property type="entry name" value="Nudix_N"/>
    <property type="match status" value="1"/>
</dbReference>
<dbReference type="PANTHER" id="PTHR43046">
    <property type="entry name" value="GDP-MANNOSE MANNOSYL HYDROLASE"/>
    <property type="match status" value="1"/>
</dbReference>
<dbReference type="SUPFAM" id="SSF55811">
    <property type="entry name" value="Nudix"/>
    <property type="match status" value="1"/>
</dbReference>
<evidence type="ECO:0000256" key="2">
    <source>
        <dbReference type="ARBA" id="ARBA00022801"/>
    </source>
</evidence>
<dbReference type="Gene3D" id="3.90.79.10">
    <property type="entry name" value="Nucleoside Triphosphate Pyrophosphohydrolase"/>
    <property type="match status" value="1"/>
</dbReference>
<proteinExistence type="predicted"/>